<protein>
    <submittedName>
        <fullName evidence="1">Membrane protein</fullName>
    </submittedName>
</protein>
<name>A0A4U9XKV1_9STRE</name>
<dbReference type="STRING" id="873448.STRPO_1532"/>
<dbReference type="Pfam" id="PF15513">
    <property type="entry name" value="DUF4651"/>
    <property type="match status" value="1"/>
</dbReference>
<sequence length="95" mass="10915">MNKKRIKNLLGLAGISAIALLGLTLKNKYKDYQRDKMTADLRRFFSEMGQIDVLYFNAAESKKDCHKGGLVFADGRAYRFSYSKGDIVYEEETYD</sequence>
<accession>A0A4U9XKV1</accession>
<dbReference type="EMBL" id="LR594035">
    <property type="protein sequence ID" value="VTS13472.1"/>
    <property type="molecule type" value="Genomic_DNA"/>
</dbReference>
<dbReference type="AlphaFoldDB" id="A0A4U9XKV1"/>
<organism evidence="1 2">
    <name type="scientific">Streptococcus pseudoporcinus</name>
    <dbReference type="NCBI Taxonomy" id="361101"/>
    <lineage>
        <taxon>Bacteria</taxon>
        <taxon>Bacillati</taxon>
        <taxon>Bacillota</taxon>
        <taxon>Bacilli</taxon>
        <taxon>Lactobacillales</taxon>
        <taxon>Streptococcaceae</taxon>
        <taxon>Streptococcus</taxon>
    </lineage>
</organism>
<dbReference type="Proteomes" id="UP000304914">
    <property type="component" value="Chromosome"/>
</dbReference>
<dbReference type="Gene3D" id="3.10.450.400">
    <property type="entry name" value="Uncharacterised protein PF15513, DUF4651"/>
    <property type="match status" value="1"/>
</dbReference>
<evidence type="ECO:0000313" key="2">
    <source>
        <dbReference type="Proteomes" id="UP000304914"/>
    </source>
</evidence>
<dbReference type="RefSeq" id="WP_138067856.1">
    <property type="nucleotide sequence ID" value="NZ_LR594035.1"/>
</dbReference>
<reference evidence="1 2" key="1">
    <citation type="submission" date="2019-05" db="EMBL/GenBank/DDBJ databases">
        <authorList>
            <consortium name="Pathogen Informatics"/>
        </authorList>
    </citation>
    <scope>NUCLEOTIDE SEQUENCE [LARGE SCALE GENOMIC DNA]</scope>
    <source>
        <strain evidence="1 2">NCTC5385</strain>
    </source>
</reference>
<dbReference type="InterPro" id="IPR028105">
    <property type="entry name" value="DUF4651"/>
</dbReference>
<evidence type="ECO:0000313" key="1">
    <source>
        <dbReference type="EMBL" id="VTS13472.1"/>
    </source>
</evidence>
<proteinExistence type="predicted"/>
<gene>
    <name evidence="1" type="ORF">NCTC5385_00140</name>
</gene>